<evidence type="ECO:0000313" key="10">
    <source>
        <dbReference type="Proteomes" id="UP000327013"/>
    </source>
</evidence>
<dbReference type="InterPro" id="IPR002110">
    <property type="entry name" value="Ankyrin_rpt"/>
</dbReference>
<sequence length="375" mass="42115">MDRRHDEEENMVELYEASRNGCVSSLNTLIQRDAYIFDRVSLTSFSETPLHIAALLGHLEFSRALVSMKPELVEEVDSKGRSPLHIASALRAIPRYSKDHDGNSLLHLAVMLKQMKTIKYLLSISEIETKLNRFGDIAFDVSEAGVRRSLDPNSNSLLATSNAIGPNAALPTQSGQSDCSKFRRWWSSLVKNFKYQDNWMEETRGTLMVVATVIASMAFQAAISPPGGVWQENTTTGGFNCKQHICEAGTPALAYRWPDDYLKFLSFNTASFFASLSVVFLVVSGFPLSSQLAIWFLTLAMSTAVTFMAITYLWIVVLVIPDHLYPTAYRMNNWIKYTWIGLLVVVGVIHTIHLLSWGMNRLLSFKRRSTMGPLK</sequence>
<dbReference type="Pfam" id="PF13962">
    <property type="entry name" value="PGG"/>
    <property type="match status" value="1"/>
</dbReference>
<reference evidence="9 10" key="1">
    <citation type="submission" date="2019-06" db="EMBL/GenBank/DDBJ databases">
        <title>A chromosomal-level reference genome of Carpinus fangiana (Coryloideae, Betulaceae).</title>
        <authorList>
            <person name="Yang X."/>
            <person name="Wang Z."/>
            <person name="Zhang L."/>
            <person name="Hao G."/>
            <person name="Liu J."/>
            <person name="Yang Y."/>
        </authorList>
    </citation>
    <scope>NUCLEOTIDE SEQUENCE [LARGE SCALE GENOMIC DNA]</scope>
    <source>
        <strain evidence="9">Cfa_2016G</strain>
        <tissue evidence="9">Leaf</tissue>
    </source>
</reference>
<dbReference type="PANTHER" id="PTHR24186">
    <property type="entry name" value="PROTEIN PHOSPHATASE 1 REGULATORY SUBUNIT"/>
    <property type="match status" value="1"/>
</dbReference>
<dbReference type="InterPro" id="IPR036770">
    <property type="entry name" value="Ankyrin_rpt-contain_sf"/>
</dbReference>
<evidence type="ECO:0000259" key="8">
    <source>
        <dbReference type="Pfam" id="PF13962"/>
    </source>
</evidence>
<protein>
    <recommendedName>
        <fullName evidence="8">PGG domain-containing protein</fullName>
    </recommendedName>
</protein>
<accession>A0A5N6R6A0</accession>
<evidence type="ECO:0000256" key="5">
    <source>
        <dbReference type="ARBA" id="ARBA00023043"/>
    </source>
</evidence>
<proteinExistence type="predicted"/>
<name>A0A5N6R6A0_9ROSI</name>
<feature type="transmembrane region" description="Helical" evidence="7">
    <location>
        <begin position="337"/>
        <end position="358"/>
    </location>
</feature>
<keyword evidence="10" id="KW-1185">Reference proteome</keyword>
<feature type="transmembrane region" description="Helical" evidence="7">
    <location>
        <begin position="205"/>
        <end position="223"/>
    </location>
</feature>
<feature type="transmembrane region" description="Helical" evidence="7">
    <location>
        <begin position="293"/>
        <end position="317"/>
    </location>
</feature>
<keyword evidence="2 7" id="KW-0812">Transmembrane</keyword>
<evidence type="ECO:0000256" key="7">
    <source>
        <dbReference type="SAM" id="Phobius"/>
    </source>
</evidence>
<dbReference type="SMART" id="SM00248">
    <property type="entry name" value="ANK"/>
    <property type="match status" value="3"/>
</dbReference>
<dbReference type="EMBL" id="CM017325">
    <property type="protein sequence ID" value="KAE8056540.1"/>
    <property type="molecule type" value="Genomic_DNA"/>
</dbReference>
<evidence type="ECO:0000313" key="9">
    <source>
        <dbReference type="EMBL" id="KAE8056540.1"/>
    </source>
</evidence>
<keyword evidence="5" id="KW-0040">ANK repeat</keyword>
<evidence type="ECO:0000256" key="3">
    <source>
        <dbReference type="ARBA" id="ARBA00022737"/>
    </source>
</evidence>
<dbReference type="PANTHER" id="PTHR24186:SF37">
    <property type="entry name" value="PGG DOMAIN-CONTAINING PROTEIN"/>
    <property type="match status" value="1"/>
</dbReference>
<keyword evidence="6 7" id="KW-0472">Membrane</keyword>
<dbReference type="OrthoDB" id="1585477at2759"/>
<evidence type="ECO:0000256" key="6">
    <source>
        <dbReference type="ARBA" id="ARBA00023136"/>
    </source>
</evidence>
<organism evidence="9 10">
    <name type="scientific">Carpinus fangiana</name>
    <dbReference type="NCBI Taxonomy" id="176857"/>
    <lineage>
        <taxon>Eukaryota</taxon>
        <taxon>Viridiplantae</taxon>
        <taxon>Streptophyta</taxon>
        <taxon>Embryophyta</taxon>
        <taxon>Tracheophyta</taxon>
        <taxon>Spermatophyta</taxon>
        <taxon>Magnoliopsida</taxon>
        <taxon>eudicotyledons</taxon>
        <taxon>Gunneridae</taxon>
        <taxon>Pentapetalae</taxon>
        <taxon>rosids</taxon>
        <taxon>fabids</taxon>
        <taxon>Fagales</taxon>
        <taxon>Betulaceae</taxon>
        <taxon>Carpinus</taxon>
    </lineage>
</organism>
<comment type="subcellular location">
    <subcellularLocation>
        <location evidence="1">Membrane</location>
        <topology evidence="1">Multi-pass membrane protein</topology>
    </subcellularLocation>
</comment>
<gene>
    <name evidence="9" type="ORF">FH972_013308</name>
</gene>
<feature type="transmembrane region" description="Helical" evidence="7">
    <location>
        <begin position="264"/>
        <end position="286"/>
    </location>
</feature>
<dbReference type="SUPFAM" id="SSF48403">
    <property type="entry name" value="Ankyrin repeat"/>
    <property type="match status" value="1"/>
</dbReference>
<dbReference type="Pfam" id="PF12796">
    <property type="entry name" value="Ank_2"/>
    <property type="match status" value="1"/>
</dbReference>
<dbReference type="AlphaFoldDB" id="A0A5N6R6A0"/>
<evidence type="ECO:0000256" key="1">
    <source>
        <dbReference type="ARBA" id="ARBA00004141"/>
    </source>
</evidence>
<keyword evidence="4 7" id="KW-1133">Transmembrane helix</keyword>
<feature type="domain" description="PGG" evidence="8">
    <location>
        <begin position="198"/>
        <end position="317"/>
    </location>
</feature>
<dbReference type="GO" id="GO:0005886">
    <property type="term" value="C:plasma membrane"/>
    <property type="evidence" value="ECO:0007669"/>
    <property type="project" value="TreeGrafter"/>
</dbReference>
<dbReference type="Proteomes" id="UP000327013">
    <property type="component" value="Chromosome 5"/>
</dbReference>
<dbReference type="InterPro" id="IPR026961">
    <property type="entry name" value="PGG_dom"/>
</dbReference>
<keyword evidence="3" id="KW-0677">Repeat</keyword>
<dbReference type="Gene3D" id="1.25.40.20">
    <property type="entry name" value="Ankyrin repeat-containing domain"/>
    <property type="match status" value="1"/>
</dbReference>
<evidence type="ECO:0000256" key="2">
    <source>
        <dbReference type="ARBA" id="ARBA00022692"/>
    </source>
</evidence>
<evidence type="ECO:0000256" key="4">
    <source>
        <dbReference type="ARBA" id="ARBA00022989"/>
    </source>
</evidence>